<accession>A0A4Y2SZD3</accession>
<keyword evidence="3" id="KW-1185">Reference proteome</keyword>
<reference evidence="2 3" key="1">
    <citation type="journal article" date="2019" name="Sci. Rep.">
        <title>Orb-weaving spider Araneus ventricosus genome elucidates the spidroin gene catalogue.</title>
        <authorList>
            <person name="Kono N."/>
            <person name="Nakamura H."/>
            <person name="Ohtoshi R."/>
            <person name="Moran D.A.P."/>
            <person name="Shinohara A."/>
            <person name="Yoshida Y."/>
            <person name="Fujiwara M."/>
            <person name="Mori M."/>
            <person name="Tomita M."/>
            <person name="Arakawa K."/>
        </authorList>
    </citation>
    <scope>NUCLEOTIDE SEQUENCE [LARGE SCALE GENOMIC DNA]</scope>
</reference>
<evidence type="ECO:0000313" key="2">
    <source>
        <dbReference type="EMBL" id="GBN93748.1"/>
    </source>
</evidence>
<protein>
    <submittedName>
        <fullName evidence="2">Uncharacterized protein</fullName>
    </submittedName>
</protein>
<dbReference type="AlphaFoldDB" id="A0A4Y2SZD3"/>
<evidence type="ECO:0000313" key="3">
    <source>
        <dbReference type="Proteomes" id="UP000499080"/>
    </source>
</evidence>
<dbReference type="Proteomes" id="UP000499080">
    <property type="component" value="Unassembled WGS sequence"/>
</dbReference>
<evidence type="ECO:0000256" key="1">
    <source>
        <dbReference type="SAM" id="MobiDB-lite"/>
    </source>
</evidence>
<gene>
    <name evidence="2" type="ORF">AVEN_35206_1</name>
</gene>
<comment type="caution">
    <text evidence="2">The sequence shown here is derived from an EMBL/GenBank/DDBJ whole genome shotgun (WGS) entry which is preliminary data.</text>
</comment>
<feature type="region of interest" description="Disordered" evidence="1">
    <location>
        <begin position="84"/>
        <end position="110"/>
    </location>
</feature>
<organism evidence="2 3">
    <name type="scientific">Araneus ventricosus</name>
    <name type="common">Orbweaver spider</name>
    <name type="synonym">Epeira ventricosa</name>
    <dbReference type="NCBI Taxonomy" id="182803"/>
    <lineage>
        <taxon>Eukaryota</taxon>
        <taxon>Metazoa</taxon>
        <taxon>Ecdysozoa</taxon>
        <taxon>Arthropoda</taxon>
        <taxon>Chelicerata</taxon>
        <taxon>Arachnida</taxon>
        <taxon>Araneae</taxon>
        <taxon>Araneomorphae</taxon>
        <taxon>Entelegynae</taxon>
        <taxon>Araneoidea</taxon>
        <taxon>Araneidae</taxon>
        <taxon>Araneus</taxon>
    </lineage>
</organism>
<proteinExistence type="predicted"/>
<sequence>MLVSPLYNFNPRNCTVWKVVLISKQSSGDTGSIDCCHFLLSLKLSSTTTCMISSLHTDTGPPVSPRHDRLPSKLKSAKQEFVPCGTGVRRPSKKKAVASPLHMGYEKQRV</sequence>
<dbReference type="EMBL" id="BGPR01025118">
    <property type="protein sequence ID" value="GBN93748.1"/>
    <property type="molecule type" value="Genomic_DNA"/>
</dbReference>
<name>A0A4Y2SZD3_ARAVE</name>